<protein>
    <submittedName>
        <fullName evidence="7">Tryptophan-rich sensory protein</fullName>
    </submittedName>
</protein>
<dbReference type="GO" id="GO:0033013">
    <property type="term" value="P:tetrapyrrole metabolic process"/>
    <property type="evidence" value="ECO:0007669"/>
    <property type="project" value="UniProtKB-ARBA"/>
</dbReference>
<evidence type="ECO:0000256" key="5">
    <source>
        <dbReference type="ARBA" id="ARBA00023136"/>
    </source>
</evidence>
<dbReference type="CDD" id="cd15904">
    <property type="entry name" value="TSPO_MBR"/>
    <property type="match status" value="1"/>
</dbReference>
<reference evidence="7 8" key="1">
    <citation type="submission" date="2019-12" db="EMBL/GenBank/DDBJ databases">
        <title>Genomic-based taxomic classification of the family Erythrobacteraceae.</title>
        <authorList>
            <person name="Xu L."/>
        </authorList>
    </citation>
    <scope>NUCLEOTIDE SEQUENCE [LARGE SCALE GENOMIC DNA]</scope>
    <source>
        <strain evidence="7 8">MCCC 1A09965</strain>
    </source>
</reference>
<dbReference type="OrthoDB" id="9795496at2"/>
<evidence type="ECO:0000256" key="4">
    <source>
        <dbReference type="ARBA" id="ARBA00022989"/>
    </source>
</evidence>
<dbReference type="Pfam" id="PF03073">
    <property type="entry name" value="TspO_MBR"/>
    <property type="match status" value="1"/>
</dbReference>
<accession>A0A844YAU3</accession>
<dbReference type="FunFam" id="1.20.1260.100:FF:000001">
    <property type="entry name" value="translocator protein 2"/>
    <property type="match status" value="1"/>
</dbReference>
<dbReference type="AlphaFoldDB" id="A0A844YAU3"/>
<keyword evidence="4 6" id="KW-1133">Transmembrane helix</keyword>
<comment type="caution">
    <text evidence="7">The sequence shown here is derived from an EMBL/GenBank/DDBJ whole genome shotgun (WGS) entry which is preliminary data.</text>
</comment>
<dbReference type="PANTHER" id="PTHR10057:SF0">
    <property type="entry name" value="TRANSLOCATOR PROTEIN"/>
    <property type="match status" value="1"/>
</dbReference>
<evidence type="ECO:0000256" key="3">
    <source>
        <dbReference type="ARBA" id="ARBA00022692"/>
    </source>
</evidence>
<dbReference type="InterPro" id="IPR038330">
    <property type="entry name" value="TspO/MBR-related_sf"/>
</dbReference>
<feature type="transmembrane region" description="Helical" evidence="6">
    <location>
        <begin position="89"/>
        <end position="109"/>
    </location>
</feature>
<dbReference type="GO" id="GO:0016020">
    <property type="term" value="C:membrane"/>
    <property type="evidence" value="ECO:0007669"/>
    <property type="project" value="UniProtKB-SubCell"/>
</dbReference>
<dbReference type="InterPro" id="IPR004307">
    <property type="entry name" value="TspO_MBR"/>
</dbReference>
<keyword evidence="8" id="KW-1185">Reference proteome</keyword>
<feature type="transmembrane region" description="Helical" evidence="6">
    <location>
        <begin position="58"/>
        <end position="82"/>
    </location>
</feature>
<dbReference type="PANTHER" id="PTHR10057">
    <property type="entry name" value="PERIPHERAL-TYPE BENZODIAZEPINE RECEPTOR"/>
    <property type="match status" value="1"/>
</dbReference>
<gene>
    <name evidence="7" type="ORF">GRI48_03485</name>
</gene>
<evidence type="ECO:0000256" key="6">
    <source>
        <dbReference type="SAM" id="Phobius"/>
    </source>
</evidence>
<evidence type="ECO:0000313" key="8">
    <source>
        <dbReference type="Proteomes" id="UP000445582"/>
    </source>
</evidence>
<evidence type="ECO:0000256" key="1">
    <source>
        <dbReference type="ARBA" id="ARBA00004141"/>
    </source>
</evidence>
<feature type="transmembrane region" description="Helical" evidence="6">
    <location>
        <begin position="115"/>
        <end position="136"/>
    </location>
</feature>
<keyword evidence="3 6" id="KW-0812">Transmembrane</keyword>
<comment type="similarity">
    <text evidence="2">Belongs to the TspO/BZRP family.</text>
</comment>
<name>A0A844YAU3_9SPHN</name>
<comment type="subcellular location">
    <subcellularLocation>
        <location evidence="1">Membrane</location>
        <topology evidence="1">Multi-pass membrane protein</topology>
    </subcellularLocation>
</comment>
<feature type="transmembrane region" description="Helical" evidence="6">
    <location>
        <begin position="17"/>
        <end position="38"/>
    </location>
</feature>
<dbReference type="Gene3D" id="1.20.1260.100">
    <property type="entry name" value="TspO/MBR protein"/>
    <property type="match status" value="1"/>
</dbReference>
<keyword evidence="5 6" id="KW-0472">Membrane</keyword>
<feature type="transmembrane region" description="Helical" evidence="6">
    <location>
        <begin position="143"/>
        <end position="164"/>
    </location>
</feature>
<dbReference type="Proteomes" id="UP000445582">
    <property type="component" value="Unassembled WGS sequence"/>
</dbReference>
<evidence type="ECO:0000313" key="7">
    <source>
        <dbReference type="EMBL" id="MXO62066.1"/>
    </source>
</evidence>
<proteinExistence type="inferred from homology"/>
<dbReference type="EMBL" id="WTYN01000001">
    <property type="protein sequence ID" value="MXO62066.1"/>
    <property type="molecule type" value="Genomic_DNA"/>
</dbReference>
<dbReference type="PIRSF" id="PIRSF005859">
    <property type="entry name" value="PBR"/>
    <property type="match status" value="1"/>
</dbReference>
<sequence length="183" mass="20191">MNVLASRGQLRASFFRWALLTVPAVMLLGFLSGMVVQSGPENPWFNGLEKPAIYPPPAAFGIVWSILYAMIGFALALVCAAWGARGRGLAITFFILQLLVNLAWTPVFFGMQDMRAALVVIGVLDVLVLITVVLFWRVRRLAAVLMLPYLAWILFATVLNWQFIVMNPDAVPGDSGAVQRVRL</sequence>
<evidence type="ECO:0000256" key="2">
    <source>
        <dbReference type="ARBA" id="ARBA00007524"/>
    </source>
</evidence>
<dbReference type="RefSeq" id="WP_160671468.1">
    <property type="nucleotide sequence ID" value="NZ_WTYN01000001.1"/>
</dbReference>
<organism evidence="7 8">
    <name type="scientific">Qipengyuania oceanensis</name>
    <dbReference type="NCBI Taxonomy" id="1463597"/>
    <lineage>
        <taxon>Bacteria</taxon>
        <taxon>Pseudomonadati</taxon>
        <taxon>Pseudomonadota</taxon>
        <taxon>Alphaproteobacteria</taxon>
        <taxon>Sphingomonadales</taxon>
        <taxon>Erythrobacteraceae</taxon>
        <taxon>Qipengyuania</taxon>
    </lineage>
</organism>